<keyword evidence="1" id="KW-1133">Transmembrane helix</keyword>
<feature type="transmembrane region" description="Helical" evidence="1">
    <location>
        <begin position="80"/>
        <end position="97"/>
    </location>
</feature>
<accession>A0A1R4H7D3</accession>
<keyword evidence="1" id="KW-0472">Membrane</keyword>
<keyword evidence="3" id="KW-1185">Reference proteome</keyword>
<gene>
    <name evidence="2" type="ORF">CRENPOLYSF1_240062</name>
</gene>
<protein>
    <submittedName>
        <fullName evidence="2">Uncharacterized protein</fullName>
    </submittedName>
</protein>
<evidence type="ECO:0000313" key="3">
    <source>
        <dbReference type="Proteomes" id="UP000195667"/>
    </source>
</evidence>
<proteinExistence type="predicted"/>
<dbReference type="EMBL" id="FUKI01000098">
    <property type="protein sequence ID" value="SJM92144.1"/>
    <property type="molecule type" value="Genomic_DNA"/>
</dbReference>
<name>A0A1R4H7D3_9GAMM</name>
<dbReference type="OrthoDB" id="2604018at2"/>
<evidence type="ECO:0000313" key="2">
    <source>
        <dbReference type="EMBL" id="SJM92144.1"/>
    </source>
</evidence>
<feature type="transmembrane region" description="Helical" evidence="1">
    <location>
        <begin position="103"/>
        <end position="123"/>
    </location>
</feature>
<sequence length="141" mass="15487">MNTDKQSSTPLETDTPTYSGPVIAATLSALLGMLTLVVTHHISRLTKGLDKLIHSYGYWMPGSTGTGPDGSIGNYSGKETLAVFVWLATWLIFHYLWRKQDFSLRAFVAFFLGALAFLMLGLFHPLIDPVVLFIAGLFGYA</sequence>
<reference evidence="3" key="1">
    <citation type="submission" date="2017-02" db="EMBL/GenBank/DDBJ databases">
        <authorList>
            <person name="Daims H."/>
        </authorList>
    </citation>
    <scope>NUCLEOTIDE SEQUENCE [LARGE SCALE GENOMIC DNA]</scope>
</reference>
<evidence type="ECO:0000256" key="1">
    <source>
        <dbReference type="SAM" id="Phobius"/>
    </source>
</evidence>
<feature type="transmembrane region" description="Helical" evidence="1">
    <location>
        <begin position="20"/>
        <end position="39"/>
    </location>
</feature>
<keyword evidence="1" id="KW-0812">Transmembrane</keyword>
<dbReference type="AlphaFoldDB" id="A0A1R4H7D3"/>
<organism evidence="2 3">
    <name type="scientific">Crenothrix polyspora</name>
    <dbReference type="NCBI Taxonomy" id="360316"/>
    <lineage>
        <taxon>Bacteria</taxon>
        <taxon>Pseudomonadati</taxon>
        <taxon>Pseudomonadota</taxon>
        <taxon>Gammaproteobacteria</taxon>
        <taxon>Methylococcales</taxon>
        <taxon>Crenotrichaceae</taxon>
        <taxon>Crenothrix</taxon>
    </lineage>
</organism>
<dbReference type="RefSeq" id="WP_087143268.1">
    <property type="nucleotide sequence ID" value="NZ_FUKI01000098.1"/>
</dbReference>
<dbReference type="Proteomes" id="UP000195667">
    <property type="component" value="Unassembled WGS sequence"/>
</dbReference>